<dbReference type="InterPro" id="IPR017853">
    <property type="entry name" value="GH"/>
</dbReference>
<dbReference type="PIRSF" id="PIRSF001021">
    <property type="entry name" value="Alph-amls_thrmst"/>
    <property type="match status" value="1"/>
</dbReference>
<dbReference type="SMART" id="SM00642">
    <property type="entry name" value="Aamy"/>
    <property type="match status" value="1"/>
</dbReference>
<evidence type="ECO:0000256" key="3">
    <source>
        <dbReference type="ARBA" id="ARBA00022723"/>
    </source>
</evidence>
<evidence type="ECO:0000256" key="2">
    <source>
        <dbReference type="ARBA" id="ARBA00008061"/>
    </source>
</evidence>
<keyword evidence="4 10" id="KW-0378">Hydrolase</keyword>
<keyword evidence="3 8" id="KW-0479">Metal-binding</keyword>
<protein>
    <submittedName>
        <fullName evidence="10">Alpha-amylase</fullName>
        <ecNumber evidence="10">3.2.1.1</ecNumber>
    </submittedName>
</protein>
<dbReference type="InterPro" id="IPR006047">
    <property type="entry name" value="GH13_cat_dom"/>
</dbReference>
<evidence type="ECO:0000256" key="6">
    <source>
        <dbReference type="ARBA" id="ARBA00023295"/>
    </source>
</evidence>
<comment type="similarity">
    <text evidence="2">Belongs to the glycosyl hydrolase 13 family.</text>
</comment>
<keyword evidence="6 10" id="KW-0326">Glycosidase</keyword>
<name>A0A4V3BEU0_9STAP</name>
<dbReference type="RefSeq" id="WP_133444063.1">
    <property type="nucleotide sequence ID" value="NZ_SCWB01000012.1"/>
</dbReference>
<evidence type="ECO:0000256" key="1">
    <source>
        <dbReference type="ARBA" id="ARBA00001913"/>
    </source>
</evidence>
<dbReference type="InterPro" id="IPR013776">
    <property type="entry name" value="A-amylase_thermo"/>
</dbReference>
<dbReference type="NCBIfam" id="NF006969">
    <property type="entry name" value="PRK09441.1-2"/>
    <property type="match status" value="1"/>
</dbReference>
<accession>A0A4V3BEU0</accession>
<feature type="active site" description="Nucleophile" evidence="7">
    <location>
        <position position="233"/>
    </location>
</feature>
<dbReference type="PANTHER" id="PTHR43447">
    <property type="entry name" value="ALPHA-AMYLASE"/>
    <property type="match status" value="1"/>
</dbReference>
<evidence type="ECO:0000259" key="9">
    <source>
        <dbReference type="SMART" id="SM00642"/>
    </source>
</evidence>
<evidence type="ECO:0000256" key="5">
    <source>
        <dbReference type="ARBA" id="ARBA00023277"/>
    </source>
</evidence>
<comment type="cofactor">
    <cofactor evidence="1">
        <name>Ca(2+)</name>
        <dbReference type="ChEBI" id="CHEBI:29108"/>
    </cofactor>
</comment>
<dbReference type="GO" id="GO:0004556">
    <property type="term" value="F:alpha-amylase activity"/>
    <property type="evidence" value="ECO:0007669"/>
    <property type="project" value="UniProtKB-EC"/>
</dbReference>
<gene>
    <name evidence="10" type="ORF">ERX29_07380</name>
</gene>
<feature type="binding site" evidence="8">
    <location>
        <position position="237"/>
    </location>
    <ligand>
        <name>Ca(2+)</name>
        <dbReference type="ChEBI" id="CHEBI:29108"/>
        <label>1</label>
    </ligand>
</feature>
<evidence type="ECO:0000256" key="4">
    <source>
        <dbReference type="ARBA" id="ARBA00022801"/>
    </source>
</evidence>
<evidence type="ECO:0000256" key="8">
    <source>
        <dbReference type="PIRSR" id="PIRSR001021-2"/>
    </source>
</evidence>
<dbReference type="CDD" id="cd11318">
    <property type="entry name" value="AmyAc_bac_fung_AmyA"/>
    <property type="match status" value="1"/>
</dbReference>
<dbReference type="EC" id="3.2.1.1" evidence="10"/>
<keyword evidence="5" id="KW-0119">Carbohydrate metabolism</keyword>
<dbReference type="EMBL" id="SCWB01000012">
    <property type="protein sequence ID" value="TDM07866.1"/>
    <property type="molecule type" value="Genomic_DNA"/>
</dbReference>
<dbReference type="AlphaFoldDB" id="A0A4V3BEU0"/>
<keyword evidence="11" id="KW-1185">Reference proteome</keyword>
<dbReference type="NCBIfam" id="NF006968">
    <property type="entry name" value="PRK09441.1-1"/>
    <property type="match status" value="1"/>
</dbReference>
<feature type="binding site" evidence="8">
    <location>
        <position position="104"/>
    </location>
    <ligand>
        <name>Ca(2+)</name>
        <dbReference type="ChEBI" id="CHEBI:29108"/>
        <label>1</label>
    </ligand>
</feature>
<evidence type="ECO:0000256" key="7">
    <source>
        <dbReference type="PIRSR" id="PIRSR001021-1"/>
    </source>
</evidence>
<dbReference type="Pfam" id="PF00128">
    <property type="entry name" value="Alpha-amylase"/>
    <property type="match status" value="1"/>
</dbReference>
<dbReference type="Gene3D" id="2.60.40.1180">
    <property type="entry name" value="Golgi alpha-mannosidase II"/>
    <property type="match status" value="1"/>
</dbReference>
<dbReference type="OrthoDB" id="9805159at2"/>
<organism evidence="10 11">
    <name type="scientific">Macrococcus lamae</name>
    <dbReference type="NCBI Taxonomy" id="198484"/>
    <lineage>
        <taxon>Bacteria</taxon>
        <taxon>Bacillati</taxon>
        <taxon>Bacillota</taxon>
        <taxon>Bacilli</taxon>
        <taxon>Bacillales</taxon>
        <taxon>Staphylococcaceae</taxon>
        <taxon>Macrococcus</taxon>
    </lineage>
</organism>
<proteinExistence type="inferred from homology"/>
<reference evidence="10 11" key="1">
    <citation type="submission" date="2019-01" db="EMBL/GenBank/DDBJ databases">
        <title>Draft genome sequences of the type strains of six Macrococcus species.</title>
        <authorList>
            <person name="Mazhar S."/>
            <person name="Altermann E."/>
            <person name="Hill C."/>
            <person name="Mcauliffe O."/>
        </authorList>
    </citation>
    <scope>NUCLEOTIDE SEQUENCE [LARGE SCALE GENOMIC DNA]</scope>
    <source>
        <strain evidence="10 11">CCM4815</strain>
    </source>
</reference>
<dbReference type="Proteomes" id="UP000294802">
    <property type="component" value="Unassembled WGS sequence"/>
</dbReference>
<dbReference type="SUPFAM" id="SSF51011">
    <property type="entry name" value="Glycosyl hydrolase domain"/>
    <property type="match status" value="1"/>
</dbReference>
<sequence length="486" mass="55979">MILNHTIMQYFEWHTNGDGNHWKRLKEDAATLKERGIDAVWIPPVTKADNNQNPGYSVYDHFDIGEFDQKGSVRTKYGTKEDLKEAIKACHDNDIKVYVDIVMNHKAGADETEMFQVVEVDGENRTEVISEPFDIEGFTKFTFPGRQGKYSDFIWNYTHFNGTDYDHATGNTGVYRILGENKGWNENVDDEKGNFDYLMFSNIDYKHPDVRNEMISWGKWLIDELGIDGMRLDAIKHIESYFVRDFVQAMHEHTDNNFYFVGEFWRADVQTNESFLVDADYSLDLFDVALHYNLKEASEAGAAYDLRTIFDNTLVKENPLNAVTFVDNHDSQPGEALESFVKDWFKQSAYALILLRYDGFPVVFYGDYYGISGDQPVDSKQMAIDPLLYIRKKKAFGLQDDYFDHENVIGWVRRGAKEVDQSGCAVIINSGTEDAEKQMFVGKERQGQVWIDYTNTRDEEVIIDEEGNGVFKVNPGSVSVYCQKED</sequence>
<evidence type="ECO:0000313" key="11">
    <source>
        <dbReference type="Proteomes" id="UP000294802"/>
    </source>
</evidence>
<evidence type="ECO:0000313" key="10">
    <source>
        <dbReference type="EMBL" id="TDM07866.1"/>
    </source>
</evidence>
<dbReference type="SUPFAM" id="SSF51445">
    <property type="entry name" value="(Trans)glycosidases"/>
    <property type="match status" value="1"/>
</dbReference>
<dbReference type="Gene3D" id="2.40.30.140">
    <property type="match status" value="1"/>
</dbReference>
<feature type="binding site" evidence="8">
    <location>
        <position position="204"/>
    </location>
    <ligand>
        <name>Ca(2+)</name>
        <dbReference type="ChEBI" id="CHEBI:29108"/>
        <label>2</label>
    </ligand>
</feature>
<keyword evidence="8" id="KW-0106">Calcium</keyword>
<dbReference type="InterPro" id="IPR013780">
    <property type="entry name" value="Glyco_hydro_b"/>
</dbReference>
<comment type="caution">
    <text evidence="10">The sequence shown here is derived from an EMBL/GenBank/DDBJ whole genome shotgun (WGS) entry which is preliminary data.</text>
</comment>
<feature type="domain" description="Glycosyl hydrolase family 13 catalytic" evidence="9">
    <location>
        <begin position="5"/>
        <end position="391"/>
    </location>
</feature>
<feature type="active site" description="Proton donor" evidence="7">
    <location>
        <position position="263"/>
    </location>
</feature>
<dbReference type="GO" id="GO:0005509">
    <property type="term" value="F:calcium ion binding"/>
    <property type="evidence" value="ECO:0007669"/>
    <property type="project" value="InterPro"/>
</dbReference>
<feature type="binding site" evidence="8">
    <location>
        <position position="196"/>
    </location>
    <ligand>
        <name>Ca(2+)</name>
        <dbReference type="ChEBI" id="CHEBI:29108"/>
        <label>1</label>
    </ligand>
</feature>
<dbReference type="Gene3D" id="3.20.20.80">
    <property type="entry name" value="Glycosidases"/>
    <property type="match status" value="1"/>
</dbReference>
<dbReference type="GO" id="GO:0005975">
    <property type="term" value="P:carbohydrate metabolic process"/>
    <property type="evidence" value="ECO:0007669"/>
    <property type="project" value="InterPro"/>
</dbReference>